<reference evidence="3 4" key="1">
    <citation type="submission" date="2020-10" db="EMBL/GenBank/DDBJ databases">
        <authorList>
            <person name="Klimov P.B."/>
            <person name="Dyachkov S.M."/>
            <person name="Chetverikov P.E."/>
        </authorList>
    </citation>
    <scope>NUCLEOTIDE SEQUENCE [LARGE SCALE GENOMIC DNA]</scope>
    <source>
        <strain evidence="3">BMOC 18-1129-001#AD2665</strain>
        <tissue evidence="3">Entire mites</tissue>
    </source>
</reference>
<name>A0ABQ7S9C1_9ACAR</name>
<dbReference type="EMBL" id="JAIFTH010000264">
    <property type="protein sequence ID" value="KAG9509997.1"/>
    <property type="molecule type" value="Genomic_DNA"/>
</dbReference>
<keyword evidence="2" id="KW-0472">Membrane</keyword>
<feature type="region of interest" description="Disordered" evidence="1">
    <location>
        <begin position="151"/>
        <end position="194"/>
    </location>
</feature>
<evidence type="ECO:0000313" key="4">
    <source>
        <dbReference type="Proteomes" id="UP000825002"/>
    </source>
</evidence>
<keyword evidence="4" id="KW-1185">Reference proteome</keyword>
<comment type="caution">
    <text evidence="3">The sequence shown here is derived from an EMBL/GenBank/DDBJ whole genome shotgun (WGS) entry which is preliminary data.</text>
</comment>
<feature type="compositionally biased region" description="Low complexity" evidence="1">
    <location>
        <begin position="151"/>
        <end position="160"/>
    </location>
</feature>
<protein>
    <submittedName>
        <fullName evidence="3">Uncharacterized protein</fullName>
    </submittedName>
</protein>
<keyword evidence="2" id="KW-0812">Transmembrane</keyword>
<evidence type="ECO:0000313" key="3">
    <source>
        <dbReference type="EMBL" id="KAG9509997.1"/>
    </source>
</evidence>
<accession>A0ABQ7S9C1</accession>
<evidence type="ECO:0000256" key="2">
    <source>
        <dbReference type="SAM" id="Phobius"/>
    </source>
</evidence>
<feature type="non-terminal residue" evidence="3">
    <location>
        <position position="194"/>
    </location>
</feature>
<feature type="transmembrane region" description="Helical" evidence="2">
    <location>
        <begin position="79"/>
        <end position="96"/>
    </location>
</feature>
<proteinExistence type="predicted"/>
<keyword evidence="2" id="KW-1133">Transmembrane helix</keyword>
<evidence type="ECO:0000256" key="1">
    <source>
        <dbReference type="SAM" id="MobiDB-lite"/>
    </source>
</evidence>
<gene>
    <name evidence="3" type="ORF">GZH46_01469</name>
</gene>
<organism evidence="3 4">
    <name type="scientific">Fragariocoptes setiger</name>
    <dbReference type="NCBI Taxonomy" id="1670756"/>
    <lineage>
        <taxon>Eukaryota</taxon>
        <taxon>Metazoa</taxon>
        <taxon>Ecdysozoa</taxon>
        <taxon>Arthropoda</taxon>
        <taxon>Chelicerata</taxon>
        <taxon>Arachnida</taxon>
        <taxon>Acari</taxon>
        <taxon>Acariformes</taxon>
        <taxon>Trombidiformes</taxon>
        <taxon>Prostigmata</taxon>
        <taxon>Eupodina</taxon>
        <taxon>Eriophyoidea</taxon>
        <taxon>Phytoptidae</taxon>
        <taxon>Fragariocoptes</taxon>
    </lineage>
</organism>
<sequence length="194" mass="21087">MFNSNIIVMWPQQTTTTTISDSITFSSAARNYSTQQLRGSSLVTQAHNGNKQINIMTMQRNNIKTKVICNGSGNEMLLVYYYSWVVVIVFSMMMVPRTSALLLSSRDNIGASNSHALHPSDGGPLECYSCSYFDNRACRWLTPPPMANSVGSNNNAGANSDSTGLKAHSTSVTTNTGGMLSAAPQQQLHHDTDI</sequence>
<feature type="compositionally biased region" description="Polar residues" evidence="1">
    <location>
        <begin position="168"/>
        <end position="187"/>
    </location>
</feature>
<dbReference type="Proteomes" id="UP000825002">
    <property type="component" value="Unassembled WGS sequence"/>
</dbReference>